<dbReference type="PANTHER" id="PTHR43104:SF2">
    <property type="entry name" value="L-2-HYDROXYGLUTARATE DEHYDROGENASE, MITOCHONDRIAL"/>
    <property type="match status" value="1"/>
</dbReference>
<evidence type="ECO:0000256" key="5">
    <source>
        <dbReference type="ARBA" id="ARBA00037941"/>
    </source>
</evidence>
<proteinExistence type="inferred from homology"/>
<keyword evidence="2" id="KW-0285">Flavoprotein</keyword>
<dbReference type="Gene3D" id="3.50.50.60">
    <property type="entry name" value="FAD/NAD(P)-binding domain"/>
    <property type="match status" value="1"/>
</dbReference>
<comment type="cofactor">
    <cofactor evidence="1">
        <name>FAD</name>
        <dbReference type="ChEBI" id="CHEBI:57692"/>
    </cofactor>
</comment>
<dbReference type="SUPFAM" id="SSF51905">
    <property type="entry name" value="FAD/NAD(P)-binding domain"/>
    <property type="match status" value="1"/>
</dbReference>
<dbReference type="InterPro" id="IPR006076">
    <property type="entry name" value="FAD-dep_OxRdtase"/>
</dbReference>
<gene>
    <name evidence="7" type="ORF">FHS39_002871</name>
</gene>
<dbReference type="Gene3D" id="3.30.9.10">
    <property type="entry name" value="D-Amino Acid Oxidase, subunit A, domain 2"/>
    <property type="match status" value="1"/>
</dbReference>
<dbReference type="AlphaFoldDB" id="A0A7W7PL24"/>
<evidence type="ECO:0000256" key="2">
    <source>
        <dbReference type="ARBA" id="ARBA00022630"/>
    </source>
</evidence>
<evidence type="ECO:0000259" key="6">
    <source>
        <dbReference type="Pfam" id="PF01266"/>
    </source>
</evidence>
<reference evidence="7 8" key="1">
    <citation type="submission" date="2020-08" db="EMBL/GenBank/DDBJ databases">
        <title>Genomic Encyclopedia of Type Strains, Phase III (KMG-III): the genomes of soil and plant-associated and newly described type strains.</title>
        <authorList>
            <person name="Whitman W."/>
        </authorList>
    </citation>
    <scope>NUCLEOTIDE SEQUENCE [LARGE SCALE GENOMIC DNA]</scope>
    <source>
        <strain evidence="7 8">CECT 3266</strain>
    </source>
</reference>
<dbReference type="EC" id="1.1.3.-" evidence="7"/>
<comment type="similarity">
    <text evidence="5">Belongs to the L2HGDH family.</text>
</comment>
<organism evidence="7 8">
    <name type="scientific">Streptomyces olivoverticillatus</name>
    <dbReference type="NCBI Taxonomy" id="66427"/>
    <lineage>
        <taxon>Bacteria</taxon>
        <taxon>Bacillati</taxon>
        <taxon>Actinomycetota</taxon>
        <taxon>Actinomycetes</taxon>
        <taxon>Kitasatosporales</taxon>
        <taxon>Streptomycetaceae</taxon>
        <taxon>Streptomyces</taxon>
    </lineage>
</organism>
<evidence type="ECO:0000256" key="1">
    <source>
        <dbReference type="ARBA" id="ARBA00001974"/>
    </source>
</evidence>
<name>A0A7W7PL24_9ACTN</name>
<dbReference type="GO" id="GO:0005737">
    <property type="term" value="C:cytoplasm"/>
    <property type="evidence" value="ECO:0007669"/>
    <property type="project" value="TreeGrafter"/>
</dbReference>
<keyword evidence="8" id="KW-1185">Reference proteome</keyword>
<evidence type="ECO:0000256" key="3">
    <source>
        <dbReference type="ARBA" id="ARBA00022827"/>
    </source>
</evidence>
<dbReference type="InterPro" id="IPR036188">
    <property type="entry name" value="FAD/NAD-bd_sf"/>
</dbReference>
<dbReference type="GO" id="GO:0047545">
    <property type="term" value="F:(S)-2-hydroxyglutarate dehydrogenase activity"/>
    <property type="evidence" value="ECO:0007669"/>
    <property type="project" value="TreeGrafter"/>
</dbReference>
<keyword evidence="3" id="KW-0274">FAD</keyword>
<evidence type="ECO:0000256" key="4">
    <source>
        <dbReference type="ARBA" id="ARBA00023002"/>
    </source>
</evidence>
<dbReference type="RefSeq" id="WP_184349724.1">
    <property type="nucleotide sequence ID" value="NZ_JACHJH010000004.1"/>
</dbReference>
<dbReference type="Proteomes" id="UP000556084">
    <property type="component" value="Unassembled WGS sequence"/>
</dbReference>
<accession>A0A7W7PL24</accession>
<evidence type="ECO:0000313" key="8">
    <source>
        <dbReference type="Proteomes" id="UP000556084"/>
    </source>
</evidence>
<protein>
    <submittedName>
        <fullName evidence="7">L-2-hydroxyglutarate oxidase</fullName>
        <ecNumber evidence="7">1.1.3.-</ecNumber>
    </submittedName>
</protein>
<comment type="caution">
    <text evidence="7">The sequence shown here is derived from an EMBL/GenBank/DDBJ whole genome shotgun (WGS) entry which is preliminary data.</text>
</comment>
<dbReference type="PANTHER" id="PTHR43104">
    <property type="entry name" value="L-2-HYDROXYGLUTARATE DEHYDROGENASE, MITOCHONDRIAL"/>
    <property type="match status" value="1"/>
</dbReference>
<dbReference type="NCBIfam" id="NF008726">
    <property type="entry name" value="PRK11728.1"/>
    <property type="match status" value="1"/>
</dbReference>
<keyword evidence="4 7" id="KW-0560">Oxidoreductase</keyword>
<dbReference type="Pfam" id="PF01266">
    <property type="entry name" value="DAO"/>
    <property type="match status" value="1"/>
</dbReference>
<evidence type="ECO:0000313" key="7">
    <source>
        <dbReference type="EMBL" id="MBB4893837.1"/>
    </source>
</evidence>
<feature type="domain" description="FAD dependent oxidoreductase" evidence="6">
    <location>
        <begin position="11"/>
        <end position="400"/>
    </location>
</feature>
<dbReference type="EMBL" id="JACHJH010000004">
    <property type="protein sequence ID" value="MBB4893837.1"/>
    <property type="molecule type" value="Genomic_DNA"/>
</dbReference>
<sequence>MTTAGGRFDCDVLVVGGGIVGLSTAYAITRAAPGTRVVVLEKESGPARHQTGRNSGVIHSGVYYRPGSLKARYAVQGAAEMVTFCAEHGLPYEVTGKLIVATERAELPRLHALAQRGRENGIPVRELGRAQIAEYEPRVRGIAALHVGTTGVCDFGAVAGRLARLAQEAGAEVRYGAEVRVIRRRADAVAVRTAGGAVLRARALVNCAGLHSDRVARLAGDAPGMRIVPFRGEYFELAPSRTDLVRALVYPVPDPAFPFLGVHLTRGIDGRVHVGPNAVPALAREGYGWGVVRPRELAGTVAYPGAWRIARRHWRYGAGEVRRSLSKRAFTEAVRRLLPEVSEGELIPAPSGVRAQAVLPDGTLVDDFLFAESARMVHVLNAPSPAATASLPIGREVARRVLAGLE</sequence>